<name>A0AA37WYX1_9GAMM</name>
<dbReference type="Proteomes" id="UP001157439">
    <property type="component" value="Unassembled WGS sequence"/>
</dbReference>
<comment type="caution">
    <text evidence="2">The sequence shown here is derived from an EMBL/GenBank/DDBJ whole genome shotgun (WGS) entry which is preliminary data.</text>
</comment>
<dbReference type="AlphaFoldDB" id="A0AA37WYX1"/>
<feature type="signal peptide" evidence="1">
    <location>
        <begin position="1"/>
        <end position="23"/>
    </location>
</feature>
<evidence type="ECO:0000256" key="1">
    <source>
        <dbReference type="SAM" id="SignalP"/>
    </source>
</evidence>
<accession>A0AA37WYX1</accession>
<evidence type="ECO:0000313" key="3">
    <source>
        <dbReference type="Proteomes" id="UP001157439"/>
    </source>
</evidence>
<dbReference type="RefSeq" id="WP_095500469.1">
    <property type="nucleotide sequence ID" value="NZ_BSPO01000003.1"/>
</dbReference>
<protein>
    <submittedName>
        <fullName evidence="2">Uncharacterized protein</fullName>
    </submittedName>
</protein>
<organism evidence="2 3">
    <name type="scientific">Paraferrimonas haliotis</name>
    <dbReference type="NCBI Taxonomy" id="2013866"/>
    <lineage>
        <taxon>Bacteria</taxon>
        <taxon>Pseudomonadati</taxon>
        <taxon>Pseudomonadota</taxon>
        <taxon>Gammaproteobacteria</taxon>
        <taxon>Alteromonadales</taxon>
        <taxon>Ferrimonadaceae</taxon>
        <taxon>Paraferrimonas</taxon>
    </lineage>
</organism>
<keyword evidence="3" id="KW-1185">Reference proteome</keyword>
<dbReference type="EMBL" id="BSPO01000003">
    <property type="protein sequence ID" value="GLS83586.1"/>
    <property type="molecule type" value="Genomic_DNA"/>
</dbReference>
<evidence type="ECO:0000313" key="2">
    <source>
        <dbReference type="EMBL" id="GLS83586.1"/>
    </source>
</evidence>
<reference evidence="2 3" key="1">
    <citation type="journal article" date="2014" name="Int. J. Syst. Evol. Microbiol.">
        <title>Complete genome sequence of Corynebacterium casei LMG S-19264T (=DSM 44701T), isolated from a smear-ripened cheese.</title>
        <authorList>
            <consortium name="US DOE Joint Genome Institute (JGI-PGF)"/>
            <person name="Walter F."/>
            <person name="Albersmeier A."/>
            <person name="Kalinowski J."/>
            <person name="Ruckert C."/>
        </authorList>
    </citation>
    <scope>NUCLEOTIDE SEQUENCE [LARGE SCALE GENOMIC DNA]</scope>
    <source>
        <strain evidence="2 3">NBRC 112785</strain>
    </source>
</reference>
<feature type="chain" id="PRO_5041309250" evidence="1">
    <location>
        <begin position="24"/>
        <end position="241"/>
    </location>
</feature>
<keyword evidence="1" id="KW-0732">Signal</keyword>
<proteinExistence type="predicted"/>
<gene>
    <name evidence="2" type="ORF">GCM10007894_15630</name>
</gene>
<sequence>MSLNSKILAASVVLALSSTAVMANEESKDVNYGDPTASFSTLGVSASKDATQINGMYGAGANIFQLDVTRQNKSGEFSGRGRYFRVTDGLGFSVDVLGDKHSRTALGGLIYKFQVTDNIMIFPMLSAGATSAKGIHAVPELYGNNAKADDSTKWETQGLVQAGVYAMYAFDAGHWLYANPKSTYLFKAKEYVNQVEVGGGFMIAPQASIGFKVEHTMDTKDAIGNKVKADTVTWLQANYYF</sequence>